<dbReference type="Proteomes" id="UP001345827">
    <property type="component" value="Unassembled WGS sequence"/>
</dbReference>
<dbReference type="AlphaFoldDB" id="A0AAV9QB34"/>
<feature type="signal peptide" evidence="1">
    <location>
        <begin position="1"/>
        <end position="18"/>
    </location>
</feature>
<dbReference type="EMBL" id="JAXLQG010000006">
    <property type="protein sequence ID" value="KAK5538957.1"/>
    <property type="molecule type" value="Genomic_DNA"/>
</dbReference>
<organism evidence="2 3">
    <name type="scientific">Vermiconidia calcicola</name>
    <dbReference type="NCBI Taxonomy" id="1690605"/>
    <lineage>
        <taxon>Eukaryota</taxon>
        <taxon>Fungi</taxon>
        <taxon>Dikarya</taxon>
        <taxon>Ascomycota</taxon>
        <taxon>Pezizomycotina</taxon>
        <taxon>Dothideomycetes</taxon>
        <taxon>Dothideomycetidae</taxon>
        <taxon>Mycosphaerellales</taxon>
        <taxon>Extremaceae</taxon>
        <taxon>Vermiconidia</taxon>
    </lineage>
</organism>
<sequence length="129" mass="13621">MKLSALVLGSLMAVSVSAKSTYRISLYSKTDFQGDQATFTEEYDISILARRFPPSDANGVPCCSGSHKVGWSGGAQSWIFESEPGDGCCVAFCRGSTNVGRYCESAYKTESSAGTTKVVTGCGDTVLNC</sequence>
<evidence type="ECO:0000256" key="1">
    <source>
        <dbReference type="SAM" id="SignalP"/>
    </source>
</evidence>
<name>A0AAV9QB34_9PEZI</name>
<evidence type="ECO:0000313" key="2">
    <source>
        <dbReference type="EMBL" id="KAK5538957.1"/>
    </source>
</evidence>
<keyword evidence="1" id="KW-0732">Signal</keyword>
<feature type="chain" id="PRO_5043418080" evidence="1">
    <location>
        <begin position="19"/>
        <end position="129"/>
    </location>
</feature>
<comment type="caution">
    <text evidence="2">The sequence shown here is derived from an EMBL/GenBank/DDBJ whole genome shotgun (WGS) entry which is preliminary data.</text>
</comment>
<accession>A0AAV9QB34</accession>
<evidence type="ECO:0000313" key="3">
    <source>
        <dbReference type="Proteomes" id="UP001345827"/>
    </source>
</evidence>
<proteinExistence type="predicted"/>
<keyword evidence="3" id="KW-1185">Reference proteome</keyword>
<protein>
    <submittedName>
        <fullName evidence="2">Uncharacterized protein</fullName>
    </submittedName>
</protein>
<gene>
    <name evidence="2" type="ORF">LTR25_004501</name>
</gene>
<reference evidence="2 3" key="1">
    <citation type="submission" date="2023-06" db="EMBL/GenBank/DDBJ databases">
        <title>Black Yeasts Isolated from many extreme environments.</title>
        <authorList>
            <person name="Coleine C."/>
            <person name="Stajich J.E."/>
            <person name="Selbmann L."/>
        </authorList>
    </citation>
    <scope>NUCLEOTIDE SEQUENCE [LARGE SCALE GENOMIC DNA]</scope>
    <source>
        <strain evidence="2 3">CCFEE 5887</strain>
    </source>
</reference>